<evidence type="ECO:0000313" key="3">
    <source>
        <dbReference type="EMBL" id="CAI0549241.1"/>
    </source>
</evidence>
<accession>A0AAV0QWD1</accession>
<feature type="region of interest" description="Disordered" evidence="1">
    <location>
        <begin position="239"/>
        <end position="264"/>
    </location>
</feature>
<feature type="compositionally biased region" description="Pro residues" evidence="1">
    <location>
        <begin position="66"/>
        <end position="81"/>
    </location>
</feature>
<evidence type="ECO:0000313" key="4">
    <source>
        <dbReference type="Proteomes" id="UP001154282"/>
    </source>
</evidence>
<dbReference type="AlphaFoldDB" id="A0AAV0QWD1"/>
<feature type="region of interest" description="Disordered" evidence="1">
    <location>
        <begin position="1"/>
        <end position="190"/>
    </location>
</feature>
<feature type="domain" description="VQ" evidence="2">
    <location>
        <begin position="83"/>
        <end position="107"/>
    </location>
</feature>
<name>A0AAV0QWD1_9ROSI</name>
<feature type="compositionally biased region" description="Low complexity" evidence="1">
    <location>
        <begin position="1"/>
        <end position="12"/>
    </location>
</feature>
<protein>
    <recommendedName>
        <fullName evidence="2">VQ domain-containing protein</fullName>
    </recommendedName>
</protein>
<keyword evidence="4" id="KW-1185">Reference proteome</keyword>
<feature type="compositionally biased region" description="Pro residues" evidence="1">
    <location>
        <begin position="161"/>
        <end position="190"/>
    </location>
</feature>
<dbReference type="EMBL" id="CAMGYJ010000010">
    <property type="protein sequence ID" value="CAI0549241.1"/>
    <property type="molecule type" value="Genomic_DNA"/>
</dbReference>
<comment type="caution">
    <text evidence="3">The sequence shown here is derived from an EMBL/GenBank/DDBJ whole genome shotgun (WGS) entry which is preliminary data.</text>
</comment>
<feature type="compositionally biased region" description="Polar residues" evidence="1">
    <location>
        <begin position="33"/>
        <end position="47"/>
    </location>
</feature>
<reference evidence="3" key="1">
    <citation type="submission" date="2022-08" db="EMBL/GenBank/DDBJ databases">
        <authorList>
            <person name="Gutierrez-Valencia J."/>
        </authorList>
    </citation>
    <scope>NUCLEOTIDE SEQUENCE</scope>
</reference>
<evidence type="ECO:0000259" key="2">
    <source>
        <dbReference type="Pfam" id="PF05678"/>
    </source>
</evidence>
<proteinExistence type="predicted"/>
<organism evidence="3 4">
    <name type="scientific">Linum tenue</name>
    <dbReference type="NCBI Taxonomy" id="586396"/>
    <lineage>
        <taxon>Eukaryota</taxon>
        <taxon>Viridiplantae</taxon>
        <taxon>Streptophyta</taxon>
        <taxon>Embryophyta</taxon>
        <taxon>Tracheophyta</taxon>
        <taxon>Spermatophyta</taxon>
        <taxon>Magnoliopsida</taxon>
        <taxon>eudicotyledons</taxon>
        <taxon>Gunneridae</taxon>
        <taxon>Pentapetalae</taxon>
        <taxon>rosids</taxon>
        <taxon>fabids</taxon>
        <taxon>Malpighiales</taxon>
        <taxon>Linaceae</taxon>
        <taxon>Linum</taxon>
    </lineage>
</organism>
<evidence type="ECO:0000256" key="1">
    <source>
        <dbReference type="SAM" id="MobiDB-lite"/>
    </source>
</evidence>
<dbReference type="Pfam" id="PF05678">
    <property type="entry name" value="VQ"/>
    <property type="match status" value="1"/>
</dbReference>
<dbReference type="Proteomes" id="UP001154282">
    <property type="component" value="Unassembled WGS sequence"/>
</dbReference>
<gene>
    <name evidence="3" type="ORF">LITE_LOCUS45067</name>
</gene>
<sequence>MDRQSSVDSYSSSGGGSYHNHHHHSRDHYLKNLNKQSQKISKPSIPSNPRKLSPSPFDHHHQQSNPPNPNPNPNPNPPPTQNQPHVYNINKNDFRDVVQRLTGSPAHHDRFSSPNPPPPASKPPSQVSRLQRIRPPPLAGLAPNRPPIQHHRPMPPQQHYLPPPGPPPPNSFFPRPPPGPLSPVPQFPGPPVAESPVSAYMRYLQDSMDPNKQHFTGFSPLAPLVSPRWNNLQQQDQLHFGPPPPPQQQHHHQMMAPPQPSPFQQFPQSPLSFGFLNSPRSPYPLFSPGTFLSPSAFPLSPTMPVHSPRWLLSPNPFPLSPTMPFPSPRWRGM</sequence>
<dbReference type="InterPro" id="IPR008889">
    <property type="entry name" value="VQ"/>
</dbReference>
<dbReference type="PANTHER" id="PTHR33783:SF4">
    <property type="entry name" value="VQ MOTIF-CONTAINING PROTEIN 9"/>
    <property type="match status" value="1"/>
</dbReference>
<dbReference type="PANTHER" id="PTHR33783">
    <property type="entry name" value="PROTEIN HAIKU1"/>
    <property type="match status" value="1"/>
</dbReference>
<dbReference type="InterPro" id="IPR039612">
    <property type="entry name" value="VQ_5/9/14"/>
</dbReference>